<feature type="domain" description="Glycosyl hydrolase family 13 catalytic" evidence="1">
    <location>
        <begin position="18"/>
        <end position="433"/>
    </location>
</feature>
<dbReference type="PANTHER" id="PTHR10357">
    <property type="entry name" value="ALPHA-AMYLASE FAMILY MEMBER"/>
    <property type="match status" value="1"/>
</dbReference>
<dbReference type="InterPro" id="IPR006047">
    <property type="entry name" value="GH13_cat_dom"/>
</dbReference>
<reference evidence="2 3" key="1">
    <citation type="submission" date="2023-07" db="EMBL/GenBank/DDBJ databases">
        <title>Description of novel actinomycetes strains, isolated from tidal flat sediment.</title>
        <authorList>
            <person name="Lu C."/>
        </authorList>
    </citation>
    <scope>NUCLEOTIDE SEQUENCE [LARGE SCALE GENOMIC DNA]</scope>
    <source>
        <strain evidence="2 3">SYSU T00b441</strain>
    </source>
</reference>
<sequence length="608" mass="66193">MSDRGPSRRRPPHDRVVPTSTYRLQLGGELTLDAAAEQIPYLARLGVSHVYLSPVLTPAPGSTHGYDVVDHSTVSAALGGRAAMDRLGAAARDAGLGLVLDVVPNHMAVPTPAYHNRALWSVLAEGPESPYARWFDVDWSAGEGALLMPILGRRIGAVLADGELTLDEVALPGEVGPQPVLRYYDHVFPVRPGTEQLPLVDLVASQHYRLAYWRVADEELNYRRFFDVGSLAAIRVEDPEVFEATHGTVVDLIRSGTVDGLRIDHPDGLADPQDYLARLAEAVDDAWVVVEKILSPAEDLPDDWATAGTTGYDALWRIQQVFIDPGGSGELAALMHQLTGDTGDALPGVVETAKREIVAGPLYAEVHRLAELAAAICADDVRLRDHTRRALQDCLVELLVAADRYRYYVVPGTPPRSEVNAAFAEAVEMARGRLAPNRHETLDLLAEMLLGKESGSAGRTREARRDELVIRFQQTCGAVMAKGVEDTAFYRWTHLVALCEVGGAPERFGIAPEELHAWAAHAQVHAPVAMTTLSTHDTKRSEDTRAHLGVLSELPGEWAELVARVRSATSEVRPSLLDGRTASLLWQTIAGTWQDGPLEAARLTEYLT</sequence>
<dbReference type="EMBL" id="JAUQYP010000001">
    <property type="protein sequence ID" value="MDO8107889.1"/>
    <property type="molecule type" value="Genomic_DNA"/>
</dbReference>
<organism evidence="2 3">
    <name type="scientific">Actinotalea lenta</name>
    <dbReference type="NCBI Taxonomy" id="3064654"/>
    <lineage>
        <taxon>Bacteria</taxon>
        <taxon>Bacillati</taxon>
        <taxon>Actinomycetota</taxon>
        <taxon>Actinomycetes</taxon>
        <taxon>Micrococcales</taxon>
        <taxon>Cellulomonadaceae</taxon>
        <taxon>Actinotalea</taxon>
    </lineage>
</organism>
<dbReference type="Gene3D" id="3.30.1590.10">
    <property type="entry name" value="Maltooligosyl trehalose synthase, domain 2"/>
    <property type="match status" value="1"/>
</dbReference>
<feature type="non-terminal residue" evidence="2">
    <location>
        <position position="608"/>
    </location>
</feature>
<dbReference type="SMART" id="SM00642">
    <property type="entry name" value="Aamy"/>
    <property type="match status" value="1"/>
</dbReference>
<dbReference type="Proteomes" id="UP001232536">
    <property type="component" value="Unassembled WGS sequence"/>
</dbReference>
<comment type="caution">
    <text evidence="2">The sequence shown here is derived from an EMBL/GenBank/DDBJ whole genome shotgun (WGS) entry which is preliminary data.</text>
</comment>
<keyword evidence="2" id="KW-0413">Isomerase</keyword>
<proteinExistence type="predicted"/>
<dbReference type="Pfam" id="PF00128">
    <property type="entry name" value="Alpha-amylase"/>
    <property type="match status" value="1"/>
</dbReference>
<gene>
    <name evidence="2" type="primary">treY</name>
    <name evidence="2" type="ORF">Q6348_11850</name>
</gene>
<name>A0ABT9DC55_9CELL</name>
<dbReference type="EC" id="5.4.99.15" evidence="2"/>
<dbReference type="InterPro" id="IPR017853">
    <property type="entry name" value="GH"/>
</dbReference>
<evidence type="ECO:0000313" key="2">
    <source>
        <dbReference type="EMBL" id="MDO8107889.1"/>
    </source>
</evidence>
<accession>A0ABT9DC55</accession>
<dbReference type="Gene3D" id="1.10.10.470">
    <property type="entry name" value="Maltooligosyl trehalose synthase, domain 4"/>
    <property type="match status" value="1"/>
</dbReference>
<dbReference type="InterPro" id="IPR013797">
    <property type="entry name" value="Maltooligo_trehalose_synth_4"/>
</dbReference>
<dbReference type="CDD" id="cd11336">
    <property type="entry name" value="AmyAc_MTSase"/>
    <property type="match status" value="1"/>
</dbReference>
<evidence type="ECO:0000313" key="3">
    <source>
        <dbReference type="Proteomes" id="UP001232536"/>
    </source>
</evidence>
<protein>
    <submittedName>
        <fullName evidence="2">Malto-oligosyltrehalose synthase</fullName>
        <ecNumber evidence="2">5.4.99.15</ecNumber>
    </submittedName>
</protein>
<dbReference type="Gene3D" id="3.20.20.80">
    <property type="entry name" value="Glycosidases"/>
    <property type="match status" value="1"/>
</dbReference>
<dbReference type="RefSeq" id="WP_304601491.1">
    <property type="nucleotide sequence ID" value="NZ_JAUQYP010000001.1"/>
</dbReference>
<dbReference type="NCBIfam" id="TIGR02401">
    <property type="entry name" value="trehalose_TreY"/>
    <property type="match status" value="1"/>
</dbReference>
<dbReference type="PANTHER" id="PTHR10357:SF216">
    <property type="entry name" value="MALTOOLIGOSYL TREHALOSE SYNTHASE-RELATED"/>
    <property type="match status" value="1"/>
</dbReference>
<dbReference type="Gene3D" id="1.10.150.200">
    <property type="entry name" value="Maltooligosyl trehalose synthase, domain 3"/>
    <property type="match status" value="1"/>
</dbReference>
<evidence type="ECO:0000259" key="1">
    <source>
        <dbReference type="SMART" id="SM00642"/>
    </source>
</evidence>
<dbReference type="SUPFAM" id="SSF51445">
    <property type="entry name" value="(Trans)glycosidases"/>
    <property type="match status" value="1"/>
</dbReference>
<keyword evidence="3" id="KW-1185">Reference proteome</keyword>
<dbReference type="InterPro" id="IPR012767">
    <property type="entry name" value="Trehalose_TreY"/>
</dbReference>
<dbReference type="GO" id="GO:0047470">
    <property type="term" value="F:(1,4)-alpha-D-glucan 1-alpha-D-glucosylmutase activity"/>
    <property type="evidence" value="ECO:0007669"/>
    <property type="project" value="UniProtKB-EC"/>
</dbReference>